<dbReference type="Proteomes" id="UP001314205">
    <property type="component" value="Unassembled WGS sequence"/>
</dbReference>
<feature type="signal peptide" evidence="1">
    <location>
        <begin position="1"/>
        <end position="19"/>
    </location>
</feature>
<comment type="caution">
    <text evidence="2">The sequence shown here is derived from an EMBL/GenBank/DDBJ whole genome shotgun (WGS) entry which is preliminary data.</text>
</comment>
<dbReference type="SUPFAM" id="SSF50494">
    <property type="entry name" value="Trypsin-like serine proteases"/>
    <property type="match status" value="1"/>
</dbReference>
<keyword evidence="3" id="KW-1185">Reference proteome</keyword>
<evidence type="ECO:0000313" key="3">
    <source>
        <dbReference type="Proteomes" id="UP001314205"/>
    </source>
</evidence>
<evidence type="ECO:0008006" key="4">
    <source>
        <dbReference type="Google" id="ProtNLM"/>
    </source>
</evidence>
<dbReference type="InterPro" id="IPR009003">
    <property type="entry name" value="Peptidase_S1_PA"/>
</dbReference>
<accession>A0AAV1L710</accession>
<dbReference type="EMBL" id="CAVLGL010000084">
    <property type="protein sequence ID" value="CAK1589807.1"/>
    <property type="molecule type" value="Genomic_DNA"/>
</dbReference>
<dbReference type="Gene3D" id="2.40.10.10">
    <property type="entry name" value="Trypsin-like serine proteases"/>
    <property type="match status" value="1"/>
</dbReference>
<proteinExistence type="predicted"/>
<reference evidence="2 3" key="1">
    <citation type="submission" date="2023-11" db="EMBL/GenBank/DDBJ databases">
        <authorList>
            <person name="Hedman E."/>
            <person name="Englund M."/>
            <person name="Stromberg M."/>
            <person name="Nyberg Akerstrom W."/>
            <person name="Nylinder S."/>
            <person name="Jareborg N."/>
            <person name="Kallberg Y."/>
            <person name="Kronander E."/>
        </authorList>
    </citation>
    <scope>NUCLEOTIDE SEQUENCE [LARGE SCALE GENOMIC DNA]</scope>
</reference>
<protein>
    <recommendedName>
        <fullName evidence="4">Peptidase S1 domain-containing protein</fullName>
    </recommendedName>
</protein>
<evidence type="ECO:0000313" key="2">
    <source>
        <dbReference type="EMBL" id="CAK1589807.1"/>
    </source>
</evidence>
<organism evidence="2 3">
    <name type="scientific">Parnassius mnemosyne</name>
    <name type="common">clouded apollo</name>
    <dbReference type="NCBI Taxonomy" id="213953"/>
    <lineage>
        <taxon>Eukaryota</taxon>
        <taxon>Metazoa</taxon>
        <taxon>Ecdysozoa</taxon>
        <taxon>Arthropoda</taxon>
        <taxon>Hexapoda</taxon>
        <taxon>Insecta</taxon>
        <taxon>Pterygota</taxon>
        <taxon>Neoptera</taxon>
        <taxon>Endopterygota</taxon>
        <taxon>Lepidoptera</taxon>
        <taxon>Glossata</taxon>
        <taxon>Ditrysia</taxon>
        <taxon>Papilionoidea</taxon>
        <taxon>Papilionidae</taxon>
        <taxon>Parnassiinae</taxon>
        <taxon>Parnassini</taxon>
        <taxon>Parnassius</taxon>
        <taxon>Driopa</taxon>
    </lineage>
</organism>
<dbReference type="InterPro" id="IPR043504">
    <property type="entry name" value="Peptidase_S1_PA_chymotrypsin"/>
</dbReference>
<name>A0AAV1L710_9NEOP</name>
<dbReference type="AlphaFoldDB" id="A0AAV1L710"/>
<gene>
    <name evidence="2" type="ORF">PARMNEM_LOCUS10254</name>
</gene>
<keyword evidence="1" id="KW-0732">Signal</keyword>
<feature type="chain" id="PRO_5043651277" description="Peptidase S1 domain-containing protein" evidence="1">
    <location>
        <begin position="20"/>
        <end position="437"/>
    </location>
</feature>
<sequence>MYSFLTLLLILVYYIAVEHHFISAINNKNIVLMPWMGVLIYKPDNHSLEEVTNIVMVEQQIAIGNAKDIAAVDEDSLKTFAKAMFYTTEGNQWFCGILGYKLHPEFKQGSLNTIAILYLDSATDPYLWKPIKLMVKNEKISKWSNVFSVGYTDRDMVLKQEMFALEYVSRTTCEEFYIKEEINFDYLWPTNALCYKVLSARKTCVNDAGMVLASNLTDGWVLTGLSTQGPGCSLPARYINIFPYVNWIGESTGATKVTRRSSYYKGAIDPFAPGYKSFIDMFFNKIKKPHISPVLPELANKTELVYGCGYYANQETIIYQETVIINTKNPLGVGVFAMLLFDNNFKAVSCLKLYTLCKAKSANTGYSYQRPHNSQAQLFAKSYPARIREKVRHNSYLMITDAAHKNVTTFHFEFKFQYDRMAMFNLSFYGDYNGTQS</sequence>
<evidence type="ECO:0000256" key="1">
    <source>
        <dbReference type="SAM" id="SignalP"/>
    </source>
</evidence>